<comment type="caution">
    <text evidence="3">The sequence shown here is derived from an EMBL/GenBank/DDBJ whole genome shotgun (WGS) entry which is preliminary data.</text>
</comment>
<proteinExistence type="inferred from homology"/>
<dbReference type="InterPro" id="IPR008978">
    <property type="entry name" value="HSP20-like_chaperone"/>
</dbReference>
<dbReference type="PANTHER" id="PTHR11527">
    <property type="entry name" value="HEAT-SHOCK PROTEIN 20 FAMILY MEMBER"/>
    <property type="match status" value="1"/>
</dbReference>
<protein>
    <submittedName>
        <fullName evidence="3">HSP20 family protein</fullName>
    </submittedName>
</protein>
<dbReference type="PROSITE" id="PS01031">
    <property type="entry name" value="SHSP"/>
    <property type="match status" value="1"/>
</dbReference>
<dbReference type="InterPro" id="IPR002068">
    <property type="entry name" value="A-crystallin/Hsp20_dom"/>
</dbReference>
<dbReference type="CDD" id="cd06464">
    <property type="entry name" value="ACD_sHsps-like"/>
    <property type="match status" value="1"/>
</dbReference>
<gene>
    <name evidence="3" type="ORF">FNL38_103308</name>
</gene>
<dbReference type="InterPro" id="IPR031107">
    <property type="entry name" value="Small_HSP"/>
</dbReference>
<dbReference type="SUPFAM" id="SSF49764">
    <property type="entry name" value="HSP20-like chaperones"/>
    <property type="match status" value="1"/>
</dbReference>
<dbReference type="EMBL" id="VNIQ01000003">
    <property type="protein sequence ID" value="TYQ04957.1"/>
    <property type="molecule type" value="Genomic_DNA"/>
</dbReference>
<evidence type="ECO:0000256" key="2">
    <source>
        <dbReference type="RuleBase" id="RU003616"/>
    </source>
</evidence>
<organism evidence="3">
    <name type="scientific">Nocardia globerula</name>
    <dbReference type="NCBI Taxonomy" id="1818"/>
    <lineage>
        <taxon>Bacteria</taxon>
        <taxon>Bacillati</taxon>
        <taxon>Actinomycetota</taxon>
        <taxon>Actinomycetes</taxon>
        <taxon>Mycobacteriales</taxon>
        <taxon>Nocardiaceae</taxon>
        <taxon>Nocardia</taxon>
    </lineage>
</organism>
<dbReference type="Pfam" id="PF00011">
    <property type="entry name" value="HSP20"/>
    <property type="match status" value="1"/>
</dbReference>
<dbReference type="Gene3D" id="2.60.40.790">
    <property type="match status" value="1"/>
</dbReference>
<reference evidence="3" key="1">
    <citation type="submission" date="2019-07" db="EMBL/GenBank/DDBJ databases">
        <title>Genomic Encyclopedia of Type Strains, Phase IV (KMG-IV): sequencing the most valuable type-strain genomes for metagenomic binning, comparative biology and taxonomic classification.</title>
        <authorList>
            <person name="Goeker M."/>
        </authorList>
    </citation>
    <scope>NUCLEOTIDE SEQUENCE</scope>
    <source>
        <strain evidence="3">DSM 44596</strain>
    </source>
</reference>
<sequence>MLRFDPFSDIDSIAKSLLGADVGAGRVPRFMPMDLYRVNDHYVLNADLPGVDPGTVDVSVDHGMLTLSATRTASSDENMQWLASERFAGSYRRQLALGENIDADRISATYNNGVLSVTIPIAEQAKPRRIEISRAGDSEQTMINPTREHDSNR</sequence>
<name>A0A652YQW6_NOCGL</name>
<dbReference type="AlphaFoldDB" id="A0A652YQW6"/>
<comment type="similarity">
    <text evidence="1 2">Belongs to the small heat shock protein (HSP20) family.</text>
</comment>
<accession>A0A652YQW6</accession>
<evidence type="ECO:0000256" key="1">
    <source>
        <dbReference type="PROSITE-ProRule" id="PRU00285"/>
    </source>
</evidence>
<evidence type="ECO:0000313" key="3">
    <source>
        <dbReference type="EMBL" id="TYQ04957.1"/>
    </source>
</evidence>